<dbReference type="SUPFAM" id="SSF53244">
    <property type="entry name" value="MurD-like peptide ligases, peptide-binding domain"/>
    <property type="match status" value="1"/>
</dbReference>
<dbReference type="InterPro" id="IPR036615">
    <property type="entry name" value="Mur_ligase_C_dom_sf"/>
</dbReference>
<proteinExistence type="predicted"/>
<dbReference type="Pfam" id="PF01225">
    <property type="entry name" value="Mur_ligase"/>
    <property type="match status" value="1"/>
</dbReference>
<dbReference type="InterPro" id="IPR013221">
    <property type="entry name" value="Mur_ligase_cen"/>
</dbReference>
<feature type="domain" description="Mur ligase N-terminal catalytic" evidence="9">
    <location>
        <begin position="5"/>
        <end position="111"/>
    </location>
</feature>
<evidence type="ECO:0000256" key="2">
    <source>
        <dbReference type="ARBA" id="ARBA00022618"/>
    </source>
</evidence>
<evidence type="ECO:0000256" key="8">
    <source>
        <dbReference type="ARBA" id="ARBA00023316"/>
    </source>
</evidence>
<protein>
    <recommendedName>
        <fullName evidence="14">UDP-N-acetylmuramate:L-alanyl-gamma-D-glutamyl-meso-diaminopimelate ligase</fullName>
    </recommendedName>
</protein>
<dbReference type="Gene3D" id="3.90.190.20">
    <property type="entry name" value="Mur ligase, C-terminal domain"/>
    <property type="match status" value="1"/>
</dbReference>
<dbReference type="AlphaFoldDB" id="A0A1F6N093"/>
<dbReference type="InterPro" id="IPR036565">
    <property type="entry name" value="Mur-like_cat_sf"/>
</dbReference>
<reference evidence="12 13" key="1">
    <citation type="journal article" date="2016" name="Nat. Commun.">
        <title>Thousands of microbial genomes shed light on interconnected biogeochemical processes in an aquifer system.</title>
        <authorList>
            <person name="Anantharaman K."/>
            <person name="Brown C.T."/>
            <person name="Hug L.A."/>
            <person name="Sharon I."/>
            <person name="Castelle C.J."/>
            <person name="Probst A.J."/>
            <person name="Thomas B.C."/>
            <person name="Singh A."/>
            <person name="Wilkins M.J."/>
            <person name="Karaoz U."/>
            <person name="Brodie E.L."/>
            <person name="Williams K.H."/>
            <person name="Hubbard S.S."/>
            <person name="Banfield J.F."/>
        </authorList>
    </citation>
    <scope>NUCLEOTIDE SEQUENCE [LARGE SCALE GENOMIC DNA]</scope>
</reference>
<evidence type="ECO:0000256" key="5">
    <source>
        <dbReference type="ARBA" id="ARBA00022960"/>
    </source>
</evidence>
<evidence type="ECO:0000259" key="9">
    <source>
        <dbReference type="Pfam" id="PF01225"/>
    </source>
</evidence>
<dbReference type="GO" id="GO:0009252">
    <property type="term" value="P:peptidoglycan biosynthetic process"/>
    <property type="evidence" value="ECO:0007669"/>
    <property type="project" value="UniProtKB-KW"/>
</dbReference>
<dbReference type="EMBL" id="MFQH01000024">
    <property type="protein sequence ID" value="OGH77339.1"/>
    <property type="molecule type" value="Genomic_DNA"/>
</dbReference>
<dbReference type="InterPro" id="IPR000713">
    <property type="entry name" value="Mur_ligase_N"/>
</dbReference>
<evidence type="ECO:0000259" key="11">
    <source>
        <dbReference type="Pfam" id="PF08245"/>
    </source>
</evidence>
<evidence type="ECO:0000313" key="12">
    <source>
        <dbReference type="EMBL" id="OGH77339.1"/>
    </source>
</evidence>
<dbReference type="GO" id="GO:0005524">
    <property type="term" value="F:ATP binding"/>
    <property type="evidence" value="ECO:0007669"/>
    <property type="project" value="UniProtKB-KW"/>
</dbReference>
<dbReference type="Pfam" id="PF02875">
    <property type="entry name" value="Mur_ligase_C"/>
    <property type="match status" value="1"/>
</dbReference>
<dbReference type="PANTHER" id="PTHR43445:SF5">
    <property type="entry name" value="UDP-N-ACETYLMURAMATE--L-ALANYL-GAMMA-D-GLUTAMYL-MESO-2,6-DIAMINOHEPTANDIOATE LIGASE"/>
    <property type="match status" value="1"/>
</dbReference>
<dbReference type="SUPFAM" id="SSF51984">
    <property type="entry name" value="MurCD N-terminal domain"/>
    <property type="match status" value="1"/>
</dbReference>
<dbReference type="GO" id="GO:0051301">
    <property type="term" value="P:cell division"/>
    <property type="evidence" value="ECO:0007669"/>
    <property type="project" value="UniProtKB-KW"/>
</dbReference>
<dbReference type="SUPFAM" id="SSF53623">
    <property type="entry name" value="MurD-like peptide ligases, catalytic domain"/>
    <property type="match status" value="1"/>
</dbReference>
<dbReference type="PANTHER" id="PTHR43445">
    <property type="entry name" value="UDP-N-ACETYLMURAMATE--L-ALANINE LIGASE-RELATED"/>
    <property type="match status" value="1"/>
</dbReference>
<gene>
    <name evidence="12" type="ORF">A2983_01390</name>
</gene>
<evidence type="ECO:0000256" key="6">
    <source>
        <dbReference type="ARBA" id="ARBA00022984"/>
    </source>
</evidence>
<keyword evidence="7" id="KW-0131">Cell cycle</keyword>
<evidence type="ECO:0000256" key="3">
    <source>
        <dbReference type="ARBA" id="ARBA00022741"/>
    </source>
</evidence>
<evidence type="ECO:0000259" key="10">
    <source>
        <dbReference type="Pfam" id="PF02875"/>
    </source>
</evidence>
<evidence type="ECO:0000313" key="13">
    <source>
        <dbReference type="Proteomes" id="UP000177040"/>
    </source>
</evidence>
<dbReference type="Pfam" id="PF08245">
    <property type="entry name" value="Mur_ligase_M"/>
    <property type="match status" value="1"/>
</dbReference>
<evidence type="ECO:0000256" key="7">
    <source>
        <dbReference type="ARBA" id="ARBA00023306"/>
    </source>
</evidence>
<dbReference type="Proteomes" id="UP000177040">
    <property type="component" value="Unassembled WGS sequence"/>
</dbReference>
<dbReference type="Gene3D" id="3.40.1190.10">
    <property type="entry name" value="Mur-like, catalytic domain"/>
    <property type="match status" value="1"/>
</dbReference>
<dbReference type="Gene3D" id="3.40.50.720">
    <property type="entry name" value="NAD(P)-binding Rossmann-like Domain"/>
    <property type="match status" value="1"/>
</dbReference>
<keyword evidence="4" id="KW-0067">ATP-binding</keyword>
<comment type="caution">
    <text evidence="12">The sequence shown here is derived from an EMBL/GenBank/DDBJ whole genome shotgun (WGS) entry which is preliminary data.</text>
</comment>
<sequence>MQIKHIHFIGICGVAMSALAIAFQKKGYRVTGSDAGFYPPVSTMLKKNGVKFYAGWHPEKMLALSERSESKGDPNLVIVGNVASSTNPEWLAVQAKKIPYQSYPEAIAEFLVKKNSIVCVGTYGKTTTSALLAWIFSQLNLSPSYMFGGLANGNFPSAQLADSDWSIVEGDEYKSARWDNEPKFTHYKPTHLLLTALSWDHLDVYPTEKSYFKIFNTLVSQLPKSGLLLACTDTESVKNIIKESSSRVITYGKNSDAEYQYHSVTQNKDGLAFSIKYKDANFYISCPLLGLYQAENITGAFALANELLAESKKIKETIATFPGLKRRLEKRLSGKITVIDDIAHSPAKAQSVLQNLRKIYSGKIIAVFEPNTGNRQTESLVLYKNAFDQADTVIIPRLTKIKTSVETVTPPVDGEALAQAIKTTQPNVLYIDDDAKLVKHFIEIATDDDVIVFLGSHGFRGMIEELISKLKI</sequence>
<evidence type="ECO:0000256" key="1">
    <source>
        <dbReference type="ARBA" id="ARBA00022598"/>
    </source>
</evidence>
<name>A0A1F6N093_9BACT</name>
<keyword evidence="6" id="KW-0573">Peptidoglycan synthesis</keyword>
<dbReference type="GO" id="GO:0071555">
    <property type="term" value="P:cell wall organization"/>
    <property type="evidence" value="ECO:0007669"/>
    <property type="project" value="UniProtKB-KW"/>
</dbReference>
<dbReference type="InterPro" id="IPR050061">
    <property type="entry name" value="MurCDEF_pg_biosynth"/>
</dbReference>
<keyword evidence="2" id="KW-0132">Cell division</keyword>
<keyword evidence="1" id="KW-0436">Ligase</keyword>
<evidence type="ECO:0000256" key="4">
    <source>
        <dbReference type="ARBA" id="ARBA00022840"/>
    </source>
</evidence>
<evidence type="ECO:0008006" key="14">
    <source>
        <dbReference type="Google" id="ProtNLM"/>
    </source>
</evidence>
<feature type="domain" description="Mur ligase C-terminal" evidence="10">
    <location>
        <begin position="326"/>
        <end position="456"/>
    </location>
</feature>
<keyword evidence="5" id="KW-0133">Cell shape</keyword>
<organism evidence="12 13">
    <name type="scientific">Candidatus Magasanikbacteria bacterium RIFCSPLOWO2_01_FULL_40_15</name>
    <dbReference type="NCBI Taxonomy" id="1798686"/>
    <lineage>
        <taxon>Bacteria</taxon>
        <taxon>Candidatus Magasanikiibacteriota</taxon>
    </lineage>
</organism>
<keyword evidence="8" id="KW-0961">Cell wall biogenesis/degradation</keyword>
<keyword evidence="3" id="KW-0547">Nucleotide-binding</keyword>
<feature type="domain" description="Mur ligase central" evidence="11">
    <location>
        <begin position="121"/>
        <end position="304"/>
    </location>
</feature>
<accession>A0A1F6N093</accession>
<dbReference type="GO" id="GO:0016881">
    <property type="term" value="F:acid-amino acid ligase activity"/>
    <property type="evidence" value="ECO:0007669"/>
    <property type="project" value="InterPro"/>
</dbReference>
<dbReference type="GO" id="GO:0008360">
    <property type="term" value="P:regulation of cell shape"/>
    <property type="evidence" value="ECO:0007669"/>
    <property type="project" value="UniProtKB-KW"/>
</dbReference>
<dbReference type="InterPro" id="IPR004101">
    <property type="entry name" value="Mur_ligase_C"/>
</dbReference>